<dbReference type="InterPro" id="IPR035892">
    <property type="entry name" value="C2_domain_sf"/>
</dbReference>
<dbReference type="PANTHER" id="PTHR47800">
    <property type="entry name" value="C2 DOMAIN-CONTAINING PROTEIN"/>
    <property type="match status" value="1"/>
</dbReference>
<gene>
    <name evidence="3" type="ORF">BLGHR1_10924</name>
</gene>
<dbReference type="PROSITE" id="PS50004">
    <property type="entry name" value="C2"/>
    <property type="match status" value="1"/>
</dbReference>
<evidence type="ECO:0000259" key="2">
    <source>
        <dbReference type="PROSITE" id="PS50004"/>
    </source>
</evidence>
<dbReference type="Gene3D" id="2.60.40.150">
    <property type="entry name" value="C2 domain"/>
    <property type="match status" value="1"/>
</dbReference>
<reference evidence="3 4" key="1">
    <citation type="submission" date="2017-11" db="EMBL/GenBank/DDBJ databases">
        <authorList>
            <person name="Kracher B."/>
        </authorList>
    </citation>
    <scope>NUCLEOTIDE SEQUENCE [LARGE SCALE GENOMIC DNA]</scope>
    <source>
        <strain evidence="3 4">RACE1</strain>
    </source>
</reference>
<evidence type="ECO:0000313" key="3">
    <source>
        <dbReference type="EMBL" id="SZF00195.1"/>
    </source>
</evidence>
<sequence length="554" mass="63269">MSKPQEPPWQRDIPPFYIVENDEDDQDRHSDEAGDATEYFNAHIKPDQNDKNTLVGGYDATPIPPGPDGYTIKFTFHRAQNLPMADLNSRSSDPYVSATLTADLPKRHKSDPDMSMRTPTVHKNMDPEWNFEWIVAGIPSTGFKLKCRLYDEDPNDHDDRLGNVTLHVEKIWKRWPGFSSHSFIVKKRAGSKRAYMMRGCAALLDSDVDLESYLILSAEVLGKSEKPHGRMYTLGLTCYVKHFSPMIGRLAGTKAPKSSEGDSDNKIERYDFQANQFQLQGPVPAQLYHRYVEFKPFVKGMFDKAGLRGRVLNKVLHHQHARVYNYSNSTQYGIVPPCSEAATLHFLKMVHFNQGWRTFTYILTLDGLLRFTETGKEFGIDLLSKHTMHSDVSVYIAYSGEFFVRRRLYRSTSTISRDYAHSDTRSISSTNLVPGDVSDFQLFIDNDSGTYRPNGDLLPLLEAFLLKNFPGLHIQTKRCTDEEHIKMKADQRERKQTESHDMQMVFLYSDDEISSSDEEHLAKRAGGKAAMGKRERLYAALEDPKKTIKDIIEG</sequence>
<dbReference type="InterPro" id="IPR000008">
    <property type="entry name" value="C2_dom"/>
</dbReference>
<accession>A0A383UKU8</accession>
<dbReference type="Pfam" id="PF00168">
    <property type="entry name" value="C2"/>
    <property type="match status" value="1"/>
</dbReference>
<proteinExistence type="predicted"/>
<organism evidence="3 4">
    <name type="scientific">Blumeria hordei</name>
    <name type="common">Barley powdery mildew</name>
    <name type="synonym">Blumeria graminis f. sp. hordei</name>
    <dbReference type="NCBI Taxonomy" id="2867405"/>
    <lineage>
        <taxon>Eukaryota</taxon>
        <taxon>Fungi</taxon>
        <taxon>Dikarya</taxon>
        <taxon>Ascomycota</taxon>
        <taxon>Pezizomycotina</taxon>
        <taxon>Leotiomycetes</taxon>
        <taxon>Erysiphales</taxon>
        <taxon>Erysiphaceae</taxon>
        <taxon>Blumeria</taxon>
    </lineage>
</organism>
<feature type="domain" description="C2" evidence="2">
    <location>
        <begin position="50"/>
        <end position="183"/>
    </location>
</feature>
<dbReference type="Proteomes" id="UP000275772">
    <property type="component" value="Unassembled WGS sequence"/>
</dbReference>
<dbReference type="AlphaFoldDB" id="A0A383UKU8"/>
<feature type="region of interest" description="Disordered" evidence="1">
    <location>
        <begin position="1"/>
        <end position="37"/>
    </location>
</feature>
<evidence type="ECO:0000256" key="1">
    <source>
        <dbReference type="SAM" id="MobiDB-lite"/>
    </source>
</evidence>
<dbReference type="EMBL" id="UNSH01000008">
    <property type="protein sequence ID" value="SZF00195.1"/>
    <property type="molecule type" value="Genomic_DNA"/>
</dbReference>
<dbReference type="SMART" id="SM00239">
    <property type="entry name" value="C2"/>
    <property type="match status" value="1"/>
</dbReference>
<name>A0A383UKU8_BLUHO</name>
<protein>
    <recommendedName>
        <fullName evidence="2">C2 domain-containing protein</fullName>
    </recommendedName>
</protein>
<dbReference type="SUPFAM" id="SSF49562">
    <property type="entry name" value="C2 domain (Calcium/lipid-binding domain, CaLB)"/>
    <property type="match status" value="1"/>
</dbReference>
<dbReference type="PANTHER" id="PTHR47800:SF5">
    <property type="entry name" value="FER-1-LIKE PROTEIN 6"/>
    <property type="match status" value="1"/>
</dbReference>
<dbReference type="GO" id="GO:0010628">
    <property type="term" value="P:positive regulation of gene expression"/>
    <property type="evidence" value="ECO:0007669"/>
    <property type="project" value="TreeGrafter"/>
</dbReference>
<evidence type="ECO:0000313" key="4">
    <source>
        <dbReference type="Proteomes" id="UP000275772"/>
    </source>
</evidence>
<dbReference type="VEuPathDB" id="FungiDB:BLGHR1_10924"/>